<feature type="compositionally biased region" description="Low complexity" evidence="3">
    <location>
        <begin position="329"/>
        <end position="340"/>
    </location>
</feature>
<sequence length="1388" mass="151074">MTDLQACPKCSRLVPSLHFIGVCGVIVKLCAGCRKRPLPADPALAPSTPESARTLSLRISCSRSPSPAPPLAQARRDSGVFATAVSVAALQQQVEERIGRLESRLDLQFSQLLDTIRASQQPPRAAAPLPTPAQATPPPPPAQPAVAPATPSAGLTSTAGESSSLSLSRCFPWVSQDLIELVANDQLKPELLTKLCNPESRVSREPSRPSAFILSDGQLKIAEDTAEGRTSTFIKAIPNVAALAQVWLAYIDIRVRHTKNIELNSALLAHLEHLLEFDSTYTWRAVAEYHLAVCRKRFGTGVVAEWATTDSEAHSRILVSSFRPAPFAPSSSRSDSASGSCQPAPSLRIGRSQRSAANPSSGDPCKQVLTASRAAQDLPPTGQRTPPSPTTSPPERRLNHGEFAFSLRRPCSSTARAAPNSAFHLARAAPNSAYPPARAAPSSALSPVRAAHTNAITTARAAPNSAINTNLATHNSASPTARAAPISAFTTARAAHNSALTTARAAHNSSSSILPLLTGLPPPPRPNTLCRQPIFDVADVPATIGSLQLHLWSHFLDLYPDQAFASQLRGALRHGVKLGYDGPLRSSARLEVANLPMDADDTFHLRHEIDARLREGRLHHVVDPDGIQLVCSPVGVVPKPHSDKRRTIYHLSHPRKPGSCLPSVNDGIHPSFVTICYESLDAIMDFIREHPSASLWKADLEDAFRHVIVAKSDARLMGIHFDGQYYQECALAFGGRSSPFLFNLFAEFLHWLASFVLQSVSPSPSAHSEVSHYLDNFFGASDPAANYATPVQALSIAASALGFKLSRRKTVWKTTKLEILGIELDSVAQTAAITPQRSQRIIQLCSRIVNRGRASLLELQQVAGHLQFVTRVAPHGRAFLRRIYNAVKAHHSAPHGRRISKATRSELLWWINTLQSWDGVSLLQPLPLLIEHIWTDASKRSIGGHWGSMDHPSAAFTKELSRRHRAKDIRFLEALAVLEALRLFSPSWPGPRRVVIHVDNENVEYGLRKGSIWDPQTQALFRKIFSLCLQRHIDLVPFLPSSLRSAAIQPPESFARASDLSHQAALLLWNGLAPSTRARSTAVCSDFTSFATATLHIANPFPASSTMLIEWVAHHHMAEKSVNTLKRNLSVLKSWHVDLGLSTSAFDSERLERVVRGYKRVVGQPLPSAKLPITLPLLRQLARALYTACPSPHDRRMYKAAFCVAFACFLRSGELTWEAQGPNVLTVTAVSFAEDFSFATITLPASKTDPFRHGVALTAPAVPLSTCAVTALRIICAGRSPIDPLFTLEGRQPFTRSSFVSMLRRCLDVCGVPSGSYSGHSFRRGAVTWAAANGVDADTIRGLGRWRSDCFRRYVDKSAAERAATSKAALYVNSSAPLHLDAVAWRDF</sequence>
<dbReference type="Gene3D" id="1.10.150.130">
    <property type="match status" value="1"/>
</dbReference>
<dbReference type="InterPro" id="IPR000477">
    <property type="entry name" value="RT_dom"/>
</dbReference>
<organism evidence="5 6">
    <name type="scientific">Melanopsichium pennsylvanicum</name>
    <dbReference type="NCBI Taxonomy" id="63383"/>
    <lineage>
        <taxon>Eukaryota</taxon>
        <taxon>Fungi</taxon>
        <taxon>Dikarya</taxon>
        <taxon>Basidiomycota</taxon>
        <taxon>Ustilaginomycotina</taxon>
        <taxon>Ustilaginomycetes</taxon>
        <taxon>Ustilaginales</taxon>
        <taxon>Ustilaginaceae</taxon>
        <taxon>Melanopsichium</taxon>
    </lineage>
</organism>
<keyword evidence="1" id="KW-0238">DNA-binding</keyword>
<evidence type="ECO:0000259" key="4">
    <source>
        <dbReference type="PROSITE" id="PS51898"/>
    </source>
</evidence>
<dbReference type="InterPro" id="IPR052055">
    <property type="entry name" value="Hepadnavirus_pol/RT"/>
</dbReference>
<dbReference type="PANTHER" id="PTHR33050">
    <property type="entry name" value="REVERSE TRANSCRIPTASE DOMAIN-CONTAINING PROTEIN"/>
    <property type="match status" value="1"/>
</dbReference>
<accession>A0AAJ4XRX4</accession>
<dbReference type="EMBL" id="OAPG01000015">
    <property type="protein sequence ID" value="SNX86742.1"/>
    <property type="molecule type" value="Genomic_DNA"/>
</dbReference>
<dbReference type="InterPro" id="IPR011010">
    <property type="entry name" value="DNA_brk_join_enz"/>
</dbReference>
<dbReference type="GO" id="GO:0015074">
    <property type="term" value="P:DNA integration"/>
    <property type="evidence" value="ECO:0007669"/>
    <property type="project" value="InterPro"/>
</dbReference>
<reference evidence="5" key="1">
    <citation type="submission" date="2023-10" db="EMBL/GenBank/DDBJ databases">
        <authorList>
            <person name="Guldener U."/>
        </authorList>
    </citation>
    <scope>NUCLEOTIDE SEQUENCE</scope>
    <source>
        <strain evidence="5">Mp4</strain>
    </source>
</reference>
<feature type="compositionally biased region" description="Low complexity" evidence="3">
    <location>
        <begin position="144"/>
        <end position="160"/>
    </location>
</feature>
<name>A0AAJ4XRX4_9BASI</name>
<dbReference type="SUPFAM" id="SSF47823">
    <property type="entry name" value="lambda integrase-like, N-terminal domain"/>
    <property type="match status" value="1"/>
</dbReference>
<dbReference type="InterPro" id="IPR002104">
    <property type="entry name" value="Integrase_catalytic"/>
</dbReference>
<evidence type="ECO:0000313" key="6">
    <source>
        <dbReference type="Proteomes" id="UP001294444"/>
    </source>
</evidence>
<dbReference type="Gene3D" id="3.10.10.10">
    <property type="entry name" value="HIV Type 1 Reverse Transcriptase, subunit A, domain 1"/>
    <property type="match status" value="1"/>
</dbReference>
<dbReference type="Pfam" id="PF00078">
    <property type="entry name" value="RVT_1"/>
    <property type="match status" value="1"/>
</dbReference>
<dbReference type="GO" id="GO:0006310">
    <property type="term" value="P:DNA recombination"/>
    <property type="evidence" value="ECO:0007669"/>
    <property type="project" value="UniProtKB-KW"/>
</dbReference>
<evidence type="ECO:0000313" key="5">
    <source>
        <dbReference type="EMBL" id="SNX86742.1"/>
    </source>
</evidence>
<dbReference type="PROSITE" id="PS51898">
    <property type="entry name" value="TYR_RECOMBINASE"/>
    <property type="match status" value="1"/>
</dbReference>
<feature type="domain" description="Tyr recombinase" evidence="4">
    <location>
        <begin position="1170"/>
        <end position="1385"/>
    </location>
</feature>
<evidence type="ECO:0000256" key="2">
    <source>
        <dbReference type="ARBA" id="ARBA00023172"/>
    </source>
</evidence>
<keyword evidence="2" id="KW-0233">DNA recombination</keyword>
<gene>
    <name evidence="5" type="ORF">MEPE_05451</name>
</gene>
<protein>
    <recommendedName>
        <fullName evidence="4">Tyr recombinase domain-containing protein</fullName>
    </recommendedName>
</protein>
<dbReference type="Proteomes" id="UP001294444">
    <property type="component" value="Unassembled WGS sequence"/>
</dbReference>
<feature type="compositionally biased region" description="Polar residues" evidence="3">
    <location>
        <begin position="352"/>
        <end position="361"/>
    </location>
</feature>
<comment type="caution">
    <text evidence="5">The sequence shown here is derived from an EMBL/GenBank/DDBJ whole genome shotgun (WGS) entry which is preliminary data.</text>
</comment>
<proteinExistence type="predicted"/>
<dbReference type="InterPro" id="IPR043502">
    <property type="entry name" value="DNA/RNA_pol_sf"/>
</dbReference>
<dbReference type="InterPro" id="IPR043128">
    <property type="entry name" value="Rev_trsase/Diguanyl_cyclase"/>
</dbReference>
<evidence type="ECO:0000256" key="1">
    <source>
        <dbReference type="ARBA" id="ARBA00023125"/>
    </source>
</evidence>
<dbReference type="PANTHER" id="PTHR33050:SF7">
    <property type="entry name" value="RIBONUCLEASE H"/>
    <property type="match status" value="1"/>
</dbReference>
<feature type="compositionally biased region" description="Pro residues" evidence="3">
    <location>
        <begin position="129"/>
        <end position="143"/>
    </location>
</feature>
<dbReference type="GO" id="GO:0003677">
    <property type="term" value="F:DNA binding"/>
    <property type="evidence" value="ECO:0007669"/>
    <property type="project" value="UniProtKB-KW"/>
</dbReference>
<feature type="region of interest" description="Disordered" evidence="3">
    <location>
        <begin position="329"/>
        <end position="398"/>
    </location>
</feature>
<keyword evidence="6" id="KW-1185">Reference proteome</keyword>
<evidence type="ECO:0000256" key="3">
    <source>
        <dbReference type="SAM" id="MobiDB-lite"/>
    </source>
</evidence>
<dbReference type="InterPro" id="IPR013762">
    <property type="entry name" value="Integrase-like_cat_sf"/>
</dbReference>
<feature type="region of interest" description="Disordered" evidence="3">
    <location>
        <begin position="120"/>
        <end position="160"/>
    </location>
</feature>
<dbReference type="SUPFAM" id="SSF56349">
    <property type="entry name" value="DNA breaking-rejoining enzymes"/>
    <property type="match status" value="1"/>
</dbReference>
<dbReference type="SUPFAM" id="SSF56672">
    <property type="entry name" value="DNA/RNA polymerases"/>
    <property type="match status" value="1"/>
</dbReference>
<dbReference type="Gene3D" id="3.30.70.270">
    <property type="match status" value="1"/>
</dbReference>
<dbReference type="Gene3D" id="1.10.443.10">
    <property type="entry name" value="Intergrase catalytic core"/>
    <property type="match status" value="1"/>
</dbReference>
<dbReference type="InterPro" id="IPR010998">
    <property type="entry name" value="Integrase_recombinase_N"/>
</dbReference>